<proteinExistence type="predicted"/>
<accession>A0A951QJE4</accession>
<evidence type="ECO:0000313" key="2">
    <source>
        <dbReference type="Proteomes" id="UP000729701"/>
    </source>
</evidence>
<dbReference type="Proteomes" id="UP000729701">
    <property type="component" value="Unassembled WGS sequence"/>
</dbReference>
<dbReference type="AlphaFoldDB" id="A0A951QJE4"/>
<dbReference type="EMBL" id="JAHHGZ010000001">
    <property type="protein sequence ID" value="MBW4666113.1"/>
    <property type="molecule type" value="Genomic_DNA"/>
</dbReference>
<evidence type="ECO:0000313" key="1">
    <source>
        <dbReference type="EMBL" id="MBW4666113.1"/>
    </source>
</evidence>
<evidence type="ECO:0008006" key="3">
    <source>
        <dbReference type="Google" id="ProtNLM"/>
    </source>
</evidence>
<reference evidence="1" key="1">
    <citation type="submission" date="2021-05" db="EMBL/GenBank/DDBJ databases">
        <authorList>
            <person name="Pietrasiak N."/>
            <person name="Ward R."/>
            <person name="Stajich J.E."/>
            <person name="Kurbessoian T."/>
        </authorList>
    </citation>
    <scope>NUCLEOTIDE SEQUENCE</scope>
    <source>
        <strain evidence="1">GSE-NOS-MK-12-04C</strain>
    </source>
</reference>
<comment type="caution">
    <text evidence="1">The sequence shown here is derived from an EMBL/GenBank/DDBJ whole genome shotgun (WGS) entry which is preliminary data.</text>
</comment>
<gene>
    <name evidence="1" type="ORF">KME60_01395</name>
</gene>
<organism evidence="1 2">
    <name type="scientific">Cyanomargarita calcarea GSE-NOS-MK-12-04C</name>
    <dbReference type="NCBI Taxonomy" id="2839659"/>
    <lineage>
        <taxon>Bacteria</taxon>
        <taxon>Bacillati</taxon>
        <taxon>Cyanobacteriota</taxon>
        <taxon>Cyanophyceae</taxon>
        <taxon>Nostocales</taxon>
        <taxon>Cyanomargaritaceae</taxon>
        <taxon>Cyanomargarita</taxon>
    </lineage>
</organism>
<sequence length="503" mass="57437">MASLTYCKGLPTPYQEMNSLGFTSLEMFLAAYGLVFRKATVETVNHLLSLKTAFDKSKWNTHLQSVYGINKRQSNSIIAFASGKVDSSKKCRLNHIKQLEGKLKSALAWLSKSEKKLNTARKFYAKKNWQQSKTGCIFPLDCSLKYQNTNWKVLKFQIHNKKRYIYKLSKQILYFKQAPFVVTVPSNEVFFVGSKDETFGNQVCQWDGNTIKLRVPYCLEKQFGEYVKSEIGNFDRNINRLPHDGSKTWHFYRKENKWVCACQFTPSGVKLVSRPVQYGCIGIDMNPGSIGWAYVDCQGNFKQSGTIPLQTGLPTGKQDSNLVSACLELAILANTFSCPIVCENLDFSSKKEQLRESSRKYARMLGGWAYSRLIQLLESILSNRGLTLIKRNPAYTSLIGLTKYSRMYGLSSDIAAAVAIARRGMGLSERLPRSVSAYLEVKSRKHVWSGWKKFNNFVGQCADIKSRHDYYRVSNWELLVKVYVERVANKNVSKSRAYSKRKR</sequence>
<protein>
    <recommendedName>
        <fullName evidence="3">Transposase</fullName>
    </recommendedName>
</protein>
<reference evidence="1" key="2">
    <citation type="journal article" date="2022" name="Microbiol. Resour. Announc.">
        <title>Metagenome Sequencing to Explore Phylogenomics of Terrestrial Cyanobacteria.</title>
        <authorList>
            <person name="Ward R.D."/>
            <person name="Stajich J.E."/>
            <person name="Johansen J.R."/>
            <person name="Huntemann M."/>
            <person name="Clum A."/>
            <person name="Foster B."/>
            <person name="Foster B."/>
            <person name="Roux S."/>
            <person name="Palaniappan K."/>
            <person name="Varghese N."/>
            <person name="Mukherjee S."/>
            <person name="Reddy T.B.K."/>
            <person name="Daum C."/>
            <person name="Copeland A."/>
            <person name="Chen I.A."/>
            <person name="Ivanova N.N."/>
            <person name="Kyrpides N.C."/>
            <person name="Shapiro N."/>
            <person name="Eloe-Fadrosh E.A."/>
            <person name="Pietrasiak N."/>
        </authorList>
    </citation>
    <scope>NUCLEOTIDE SEQUENCE</scope>
    <source>
        <strain evidence="1">GSE-NOS-MK-12-04C</strain>
    </source>
</reference>
<name>A0A951QJE4_9CYAN</name>